<organism evidence="2 3">
    <name type="scientific">Periplaneta americana</name>
    <name type="common">American cockroach</name>
    <name type="synonym">Blatta americana</name>
    <dbReference type="NCBI Taxonomy" id="6978"/>
    <lineage>
        <taxon>Eukaryota</taxon>
        <taxon>Metazoa</taxon>
        <taxon>Ecdysozoa</taxon>
        <taxon>Arthropoda</taxon>
        <taxon>Hexapoda</taxon>
        <taxon>Insecta</taxon>
        <taxon>Pterygota</taxon>
        <taxon>Neoptera</taxon>
        <taxon>Polyneoptera</taxon>
        <taxon>Dictyoptera</taxon>
        <taxon>Blattodea</taxon>
        <taxon>Blattoidea</taxon>
        <taxon>Blattidae</taxon>
        <taxon>Blattinae</taxon>
        <taxon>Periplaneta</taxon>
    </lineage>
</organism>
<keyword evidence="3" id="KW-1185">Reference proteome</keyword>
<name>A0ABQ8T831_PERAM</name>
<dbReference type="PROSITE" id="PS50878">
    <property type="entry name" value="RT_POL"/>
    <property type="match status" value="1"/>
</dbReference>
<dbReference type="InterPro" id="IPR000477">
    <property type="entry name" value="RT_dom"/>
</dbReference>
<protein>
    <recommendedName>
        <fullName evidence="1">Reverse transcriptase domain-containing protein</fullName>
    </recommendedName>
</protein>
<reference evidence="2 3" key="1">
    <citation type="journal article" date="2022" name="Allergy">
        <title>Genome assembly and annotation of Periplaneta americana reveal a comprehensive cockroach allergen profile.</title>
        <authorList>
            <person name="Wang L."/>
            <person name="Xiong Q."/>
            <person name="Saelim N."/>
            <person name="Wang L."/>
            <person name="Nong W."/>
            <person name="Wan A.T."/>
            <person name="Shi M."/>
            <person name="Liu X."/>
            <person name="Cao Q."/>
            <person name="Hui J.H.L."/>
            <person name="Sookrung N."/>
            <person name="Leung T.F."/>
            <person name="Tungtrongchitr A."/>
            <person name="Tsui S.K.W."/>
        </authorList>
    </citation>
    <scope>NUCLEOTIDE SEQUENCE [LARGE SCALE GENOMIC DNA]</scope>
    <source>
        <strain evidence="2">PWHHKU_190912</strain>
    </source>
</reference>
<comment type="caution">
    <text evidence="2">The sequence shown here is derived from an EMBL/GenBank/DDBJ whole genome shotgun (WGS) entry which is preliminary data.</text>
</comment>
<evidence type="ECO:0000313" key="2">
    <source>
        <dbReference type="EMBL" id="KAJ4442113.1"/>
    </source>
</evidence>
<dbReference type="PANTHER" id="PTHR47027:SF20">
    <property type="entry name" value="REVERSE TRANSCRIPTASE-LIKE PROTEIN WITH RNA-DIRECTED DNA POLYMERASE DOMAIN"/>
    <property type="match status" value="1"/>
</dbReference>
<dbReference type="PANTHER" id="PTHR47027">
    <property type="entry name" value="REVERSE TRANSCRIPTASE DOMAIN-CONTAINING PROTEIN"/>
    <property type="match status" value="1"/>
</dbReference>
<dbReference type="InterPro" id="IPR043502">
    <property type="entry name" value="DNA/RNA_pol_sf"/>
</dbReference>
<dbReference type="Proteomes" id="UP001148838">
    <property type="component" value="Unassembled WGS sequence"/>
</dbReference>
<accession>A0ABQ8T831</accession>
<gene>
    <name evidence="2" type="ORF">ANN_11979</name>
</gene>
<feature type="domain" description="Reverse transcriptase" evidence="1">
    <location>
        <begin position="1"/>
        <end position="192"/>
    </location>
</feature>
<dbReference type="EMBL" id="JAJSOF020000015">
    <property type="protein sequence ID" value="KAJ4442113.1"/>
    <property type="molecule type" value="Genomic_DNA"/>
</dbReference>
<proteinExistence type="predicted"/>
<sequence length="321" mass="36909">MLFIDLKKAYDSVKREVLYNILIEFGIPKKLVRLIKMCLNETHSKVCIDQFLSDAFPIHCGLKQGDALSASVFNFALEYAIRKVQENREGLQLNNPSSTSELRYEEKLSVTEKVAWRHFKDVCSNFLENYRADNYIELVVETMLNAYEEMGFVFVTRKWRKLHNVELHALYSSSDIIANIKYRCLRWAGNVARMGESKNAYRMLVGSEEGKRSLRKPRRRWKENIKIDLREVGYDGRDWINLVQNRDRWLAYVRAGSLKVKISEKARASKPAGVRLECASASASASEGLSSSAVDRSWRDLSSSAVDRSWRDPSSSTVNCL</sequence>
<dbReference type="SUPFAM" id="SSF56672">
    <property type="entry name" value="DNA/RNA polymerases"/>
    <property type="match status" value="1"/>
</dbReference>
<evidence type="ECO:0000313" key="3">
    <source>
        <dbReference type="Proteomes" id="UP001148838"/>
    </source>
</evidence>
<dbReference type="Pfam" id="PF00078">
    <property type="entry name" value="RVT_1"/>
    <property type="match status" value="1"/>
</dbReference>
<evidence type="ECO:0000259" key="1">
    <source>
        <dbReference type="PROSITE" id="PS50878"/>
    </source>
</evidence>